<accession>A0AA37UNH5</accession>
<evidence type="ECO:0000259" key="1">
    <source>
        <dbReference type="Pfam" id="PF14420"/>
    </source>
</evidence>
<dbReference type="Proteomes" id="UP001055115">
    <property type="component" value="Unassembled WGS sequence"/>
</dbReference>
<gene>
    <name evidence="2" type="ORF">ColSpa_08691</name>
</gene>
<name>A0AA37UNH5_9PEZI</name>
<dbReference type="Pfam" id="PF14420">
    <property type="entry name" value="Clr5"/>
    <property type="match status" value="1"/>
</dbReference>
<organism evidence="2 3">
    <name type="scientific">Colletotrichum spaethianum</name>
    <dbReference type="NCBI Taxonomy" id="700344"/>
    <lineage>
        <taxon>Eukaryota</taxon>
        <taxon>Fungi</taxon>
        <taxon>Dikarya</taxon>
        <taxon>Ascomycota</taxon>
        <taxon>Pezizomycotina</taxon>
        <taxon>Sordariomycetes</taxon>
        <taxon>Hypocreomycetidae</taxon>
        <taxon>Glomerellales</taxon>
        <taxon>Glomerellaceae</taxon>
        <taxon>Colletotrichum</taxon>
        <taxon>Colletotrichum spaethianum species complex</taxon>
    </lineage>
</organism>
<comment type="caution">
    <text evidence="2">The sequence shown here is derived from an EMBL/GenBank/DDBJ whole genome shotgun (WGS) entry which is preliminary data.</text>
</comment>
<dbReference type="InterPro" id="IPR025676">
    <property type="entry name" value="Clr5_dom"/>
</dbReference>
<evidence type="ECO:0000313" key="2">
    <source>
        <dbReference type="EMBL" id="GKT48510.1"/>
    </source>
</evidence>
<feature type="domain" description="Clr5" evidence="1">
    <location>
        <begin position="23"/>
        <end position="60"/>
    </location>
</feature>
<evidence type="ECO:0000313" key="3">
    <source>
        <dbReference type="Proteomes" id="UP001055115"/>
    </source>
</evidence>
<dbReference type="GeneID" id="73329493"/>
<dbReference type="RefSeq" id="XP_049130860.1">
    <property type="nucleotide sequence ID" value="XM_049274903.1"/>
</dbReference>
<reference evidence="2 3" key="1">
    <citation type="submission" date="2022-03" db="EMBL/GenBank/DDBJ databases">
        <title>Genome data of Colletotrichum spp.</title>
        <authorList>
            <person name="Utami Y.D."/>
            <person name="Hiruma K."/>
        </authorList>
    </citation>
    <scope>NUCLEOTIDE SEQUENCE [LARGE SCALE GENOMIC DNA]</scope>
    <source>
        <strain evidence="2 3">MAFF 239500</strain>
    </source>
</reference>
<dbReference type="AlphaFoldDB" id="A0AA37UNH5"/>
<proteinExistence type="predicted"/>
<keyword evidence="3" id="KW-1185">Reference proteome</keyword>
<dbReference type="EMBL" id="BQXU01000024">
    <property type="protein sequence ID" value="GKT48510.1"/>
    <property type="molecule type" value="Genomic_DNA"/>
</dbReference>
<protein>
    <recommendedName>
        <fullName evidence="1">Clr5 domain-containing protein</fullName>
    </recommendedName>
</protein>
<sequence>MEIPANINEFDMTLVTKKTYATEDVWSSHRSMITRLYRDEGKSLRQIKQIMERDHSLYAT</sequence>